<organism evidence="2 3">
    <name type="scientific">Fluctibacter corallii</name>
    <dbReference type="NCBI Taxonomy" id="2984329"/>
    <lineage>
        <taxon>Bacteria</taxon>
        <taxon>Pseudomonadati</taxon>
        <taxon>Pseudomonadota</taxon>
        <taxon>Gammaproteobacteria</taxon>
        <taxon>Alteromonadales</taxon>
        <taxon>Alteromonadaceae</taxon>
        <taxon>Fluctibacter</taxon>
    </lineage>
</organism>
<dbReference type="RefSeq" id="WP_263711928.1">
    <property type="nucleotide sequence ID" value="NZ_JAOWKX010000003.1"/>
</dbReference>
<evidence type="ECO:0000313" key="2">
    <source>
        <dbReference type="EMBL" id="MCV2884650.1"/>
    </source>
</evidence>
<feature type="signal peptide" evidence="1">
    <location>
        <begin position="1"/>
        <end position="18"/>
    </location>
</feature>
<evidence type="ECO:0000256" key="1">
    <source>
        <dbReference type="SAM" id="SignalP"/>
    </source>
</evidence>
<keyword evidence="1" id="KW-0732">Signal</keyword>
<comment type="caution">
    <text evidence="2">The sequence shown here is derived from an EMBL/GenBank/DDBJ whole genome shotgun (WGS) entry which is preliminary data.</text>
</comment>
<keyword evidence="3" id="KW-1185">Reference proteome</keyword>
<evidence type="ECO:0000313" key="3">
    <source>
        <dbReference type="Proteomes" id="UP001652504"/>
    </source>
</evidence>
<feature type="chain" id="PRO_5047451193" evidence="1">
    <location>
        <begin position="19"/>
        <end position="103"/>
    </location>
</feature>
<reference evidence="2 3" key="1">
    <citation type="submission" date="2022-10" db="EMBL/GenBank/DDBJ databases">
        <title>Aestuariibacter sp. AA17 isolated from Montipora capitata coral fragment.</title>
        <authorList>
            <person name="Emsley S.A."/>
            <person name="Pfannmuller K.M."/>
            <person name="Loughran R.M."/>
            <person name="Shlafstein M."/>
            <person name="Papke E."/>
            <person name="Saw J.H."/>
            <person name="Ushijima B."/>
            <person name="Videau P."/>
        </authorList>
    </citation>
    <scope>NUCLEOTIDE SEQUENCE [LARGE SCALE GENOMIC DNA]</scope>
    <source>
        <strain evidence="2 3">AA17</strain>
    </source>
</reference>
<proteinExistence type="predicted"/>
<dbReference type="Proteomes" id="UP001652504">
    <property type="component" value="Unassembled WGS sequence"/>
</dbReference>
<sequence length="103" mass="11487">MRKFILLNSLFAATFSHAVTISEVKVEETYAYITQKEPKTSSQLACVTEPDKPVWILDIGSERGRGNYVLLTTAIALNKPIHIDSANECQFGIELIKTIALFN</sequence>
<gene>
    <name evidence="2" type="ORF">OE749_08075</name>
</gene>
<protein>
    <submittedName>
        <fullName evidence="2">Uncharacterized protein</fullName>
    </submittedName>
</protein>
<name>A0ABT3A7J7_9ALTE</name>
<dbReference type="EMBL" id="JAOWKX010000003">
    <property type="protein sequence ID" value="MCV2884650.1"/>
    <property type="molecule type" value="Genomic_DNA"/>
</dbReference>
<accession>A0ABT3A7J7</accession>